<keyword evidence="4" id="KW-0813">Transport</keyword>
<reference evidence="13 14" key="1">
    <citation type="submission" date="2019-12" db="EMBL/GenBank/DDBJ databases">
        <authorList>
            <person name="Scholz U."/>
            <person name="Mascher M."/>
            <person name="Fiebig A."/>
        </authorList>
    </citation>
    <scope>NUCLEOTIDE SEQUENCE</scope>
</reference>
<keyword evidence="7" id="KW-0653">Protein transport</keyword>
<evidence type="ECO:0000256" key="4">
    <source>
        <dbReference type="ARBA" id="ARBA00022448"/>
    </source>
</evidence>
<dbReference type="PANTHER" id="PTHR12443">
    <property type="entry name" value="TRANSLOCATION PROTEIN SEC62"/>
    <property type="match status" value="1"/>
</dbReference>
<keyword evidence="10 12" id="KW-0472">Membrane</keyword>
<evidence type="ECO:0000313" key="13">
    <source>
        <dbReference type="EMBL" id="CAA2628069.1"/>
    </source>
</evidence>
<dbReference type="AlphaFoldDB" id="A0A7I8JB71"/>
<dbReference type="GO" id="GO:0031204">
    <property type="term" value="P:post-translational protein targeting to membrane, translocation"/>
    <property type="evidence" value="ECO:0007669"/>
    <property type="project" value="TreeGrafter"/>
</dbReference>
<dbReference type="GO" id="GO:0005789">
    <property type="term" value="C:endoplasmic reticulum membrane"/>
    <property type="evidence" value="ECO:0007669"/>
    <property type="project" value="UniProtKB-SubCell"/>
</dbReference>
<dbReference type="Pfam" id="PF03839">
    <property type="entry name" value="Sec62"/>
    <property type="match status" value="1"/>
</dbReference>
<dbReference type="EMBL" id="LR743597">
    <property type="protein sequence ID" value="CAA2628069.1"/>
    <property type="molecule type" value="Genomic_DNA"/>
</dbReference>
<dbReference type="Proteomes" id="UP001189122">
    <property type="component" value="Unassembled WGS sequence"/>
</dbReference>
<sequence length="387" mass="44175">MTKSGAEKKRIRRGASQNGGKDPAMHPPRFGRLLLLGFSTPLPPNHRKPSPGKDVYQLFAEKVRDNKKLESRWAVLQETRVEYFRGKDFVAFMANHPEIKEILESDKELDVEDVVNILLRKNLLVRCDRVTKTVRPGKKKLSSWPAHLEIYRDQVFSENDAFFAWTFMKRRTLWQTILSFLWPLVAVAMCLFPVYPYHCKLLVLYSCAGALLFIVNLLLGKSHLDYCSIWHKGDGFGALWITLGKRVWIFPNINAEETTFGELIRFWPKKDEGEPPKWTSRLFYAAVVLLVIFLLRQHAPDEAARARYQKRVSNIIDDMLEWSPKLALSGMRDTKQTDANQTESDQPSDGAKPTTMGEAASNEDLEPNTGGATEDLGGTEREYDAGQ</sequence>
<feature type="compositionally biased region" description="Basic and acidic residues" evidence="11">
    <location>
        <begin position="378"/>
        <end position="387"/>
    </location>
</feature>
<comment type="similarity">
    <text evidence="2">Belongs to the SEC62 family.</text>
</comment>
<evidence type="ECO:0000256" key="12">
    <source>
        <dbReference type="SAM" id="Phobius"/>
    </source>
</evidence>
<evidence type="ECO:0000256" key="11">
    <source>
        <dbReference type="SAM" id="MobiDB-lite"/>
    </source>
</evidence>
<feature type="transmembrane region" description="Helical" evidence="12">
    <location>
        <begin position="177"/>
        <end position="195"/>
    </location>
</feature>
<keyword evidence="14" id="KW-1185">Reference proteome</keyword>
<feature type="region of interest" description="Disordered" evidence="11">
    <location>
        <begin position="1"/>
        <end position="28"/>
    </location>
</feature>
<name>A0A7I8JB71_SPIIN</name>
<accession>A0A7I8JB71</accession>
<evidence type="ECO:0000256" key="3">
    <source>
        <dbReference type="ARBA" id="ARBA00021257"/>
    </source>
</evidence>
<evidence type="ECO:0000256" key="1">
    <source>
        <dbReference type="ARBA" id="ARBA00004477"/>
    </source>
</evidence>
<keyword evidence="5 12" id="KW-0812">Transmembrane</keyword>
<evidence type="ECO:0000256" key="9">
    <source>
        <dbReference type="ARBA" id="ARBA00023010"/>
    </source>
</evidence>
<keyword evidence="6" id="KW-0256">Endoplasmic reticulum</keyword>
<keyword evidence="9" id="KW-0811">Translocation</keyword>
<organism evidence="13">
    <name type="scientific">Spirodela intermedia</name>
    <name type="common">Intermediate duckweed</name>
    <dbReference type="NCBI Taxonomy" id="51605"/>
    <lineage>
        <taxon>Eukaryota</taxon>
        <taxon>Viridiplantae</taxon>
        <taxon>Streptophyta</taxon>
        <taxon>Embryophyta</taxon>
        <taxon>Tracheophyta</taxon>
        <taxon>Spermatophyta</taxon>
        <taxon>Magnoliopsida</taxon>
        <taxon>Liliopsida</taxon>
        <taxon>Araceae</taxon>
        <taxon>Lemnoideae</taxon>
        <taxon>Spirodela</taxon>
    </lineage>
</organism>
<evidence type="ECO:0000256" key="8">
    <source>
        <dbReference type="ARBA" id="ARBA00022989"/>
    </source>
</evidence>
<protein>
    <recommendedName>
        <fullName evidence="3">Translocation protein SEC62</fullName>
    </recommendedName>
</protein>
<evidence type="ECO:0000256" key="6">
    <source>
        <dbReference type="ARBA" id="ARBA00022824"/>
    </source>
</evidence>
<dbReference type="InterPro" id="IPR004728">
    <property type="entry name" value="Sec62"/>
</dbReference>
<feature type="region of interest" description="Disordered" evidence="11">
    <location>
        <begin position="332"/>
        <end position="387"/>
    </location>
</feature>
<evidence type="ECO:0000313" key="14">
    <source>
        <dbReference type="Proteomes" id="UP001189122"/>
    </source>
</evidence>
<evidence type="ECO:0000256" key="7">
    <source>
        <dbReference type="ARBA" id="ARBA00022927"/>
    </source>
</evidence>
<feature type="transmembrane region" description="Helical" evidence="12">
    <location>
        <begin position="278"/>
        <end position="295"/>
    </location>
</feature>
<evidence type="ECO:0000256" key="5">
    <source>
        <dbReference type="ARBA" id="ARBA00022692"/>
    </source>
</evidence>
<keyword evidence="8 12" id="KW-1133">Transmembrane helix</keyword>
<dbReference type="EMBL" id="CACRZD030000010">
    <property type="protein sequence ID" value="CAA6667324.1"/>
    <property type="molecule type" value="Genomic_DNA"/>
</dbReference>
<gene>
    <name evidence="13" type="ORF">SI7747_10013717</name>
</gene>
<dbReference type="PANTHER" id="PTHR12443:SF9">
    <property type="entry name" value="TRANSLOCATION PROTEIN SEC62"/>
    <property type="match status" value="1"/>
</dbReference>
<feature type="transmembrane region" description="Helical" evidence="12">
    <location>
        <begin position="201"/>
        <end position="219"/>
    </location>
</feature>
<evidence type="ECO:0000256" key="10">
    <source>
        <dbReference type="ARBA" id="ARBA00023136"/>
    </source>
</evidence>
<comment type="subcellular location">
    <subcellularLocation>
        <location evidence="1">Endoplasmic reticulum membrane</location>
        <topology evidence="1">Multi-pass membrane protein</topology>
    </subcellularLocation>
</comment>
<feature type="compositionally biased region" description="Polar residues" evidence="11">
    <location>
        <begin position="337"/>
        <end position="347"/>
    </location>
</feature>
<proteinExistence type="inferred from homology"/>
<evidence type="ECO:0000256" key="2">
    <source>
        <dbReference type="ARBA" id="ARBA00010604"/>
    </source>
</evidence>